<proteinExistence type="predicted"/>
<evidence type="ECO:0000256" key="7">
    <source>
        <dbReference type="ARBA" id="ARBA00023114"/>
    </source>
</evidence>
<evidence type="ECO:0000313" key="13">
    <source>
        <dbReference type="EMBL" id="SUI93284.1"/>
    </source>
</evidence>
<organism evidence="13 14">
    <name type="scientific">Shewanella morhuae</name>
    <dbReference type="NCBI Taxonomy" id="365591"/>
    <lineage>
        <taxon>Bacteria</taxon>
        <taxon>Pseudomonadati</taxon>
        <taxon>Pseudomonadota</taxon>
        <taxon>Gammaproteobacteria</taxon>
        <taxon>Alteromonadales</taxon>
        <taxon>Shewanellaceae</taxon>
        <taxon>Shewanella</taxon>
    </lineage>
</organism>
<evidence type="ECO:0000256" key="4">
    <source>
        <dbReference type="ARBA" id="ARBA00022692"/>
    </source>
</evidence>
<dbReference type="GO" id="GO:0009279">
    <property type="term" value="C:cell outer membrane"/>
    <property type="evidence" value="ECO:0007669"/>
    <property type="project" value="UniProtKB-SubCell"/>
</dbReference>
<dbReference type="GO" id="GO:0015288">
    <property type="term" value="F:porin activity"/>
    <property type="evidence" value="ECO:0007669"/>
    <property type="project" value="UniProtKB-KW"/>
</dbReference>
<evidence type="ECO:0000256" key="2">
    <source>
        <dbReference type="ARBA" id="ARBA00022448"/>
    </source>
</evidence>
<accession>A0A380B5H0</accession>
<keyword evidence="6" id="KW-0406">Ion transport</keyword>
<dbReference type="PANTHER" id="PTHR34501">
    <property type="entry name" value="PROTEIN YDDL-RELATED"/>
    <property type="match status" value="1"/>
</dbReference>
<gene>
    <name evidence="13" type="primary">porB_2</name>
    <name evidence="13" type="ORF">NCTC10736_03651</name>
</gene>
<evidence type="ECO:0000256" key="8">
    <source>
        <dbReference type="ARBA" id="ARBA00023136"/>
    </source>
</evidence>
<evidence type="ECO:0000256" key="3">
    <source>
        <dbReference type="ARBA" id="ARBA00022452"/>
    </source>
</evidence>
<dbReference type="CDD" id="cd00342">
    <property type="entry name" value="gram_neg_porins"/>
    <property type="match status" value="1"/>
</dbReference>
<dbReference type="RefSeq" id="WP_115406952.1">
    <property type="nucleotide sequence ID" value="NZ_UGYV01000001.1"/>
</dbReference>
<sequence>MKLSKVTAAMMMLSFTAPLFAAQANDTATNDELRAELQQIQQRLATLETQESTASTPVSSDTQFNFYGSLRPTFGVSNLNSNEDWDVGDANSRIGFAAEHDLGNGLTAFAKGEFKVEIQNDGDFGDARKAYVGIEGFFGRFAIGKQAVTQEIISDPVDIFNRSGTPLAYDSASPFRLNNLVTYRKEFGDILFSADGQFDGDKGGNSGSDFVNAGVRYKTDFIYVAVAYYNKEHNLCENDSCASNPTYVDENTIGVTLAKSFNSLYLAAAYQDIDKGDVDGSTLDVVASYDINESYKVKLGVSKYDDGGNDATSNTYNAYNSTLEWHKTPTFSTFIEYQKTDYDYRDTNDQIMIGMRYNFDYTF</sequence>
<dbReference type="InterPro" id="IPR002299">
    <property type="entry name" value="Porin_Neis"/>
</dbReference>
<keyword evidence="10" id="KW-0175">Coiled coil</keyword>
<keyword evidence="3" id="KW-1134">Transmembrane beta strand</keyword>
<dbReference type="EMBL" id="UGYV01000001">
    <property type="protein sequence ID" value="SUI93284.1"/>
    <property type="molecule type" value="Genomic_DNA"/>
</dbReference>
<dbReference type="Gene3D" id="2.40.160.10">
    <property type="entry name" value="Porin"/>
    <property type="match status" value="1"/>
</dbReference>
<evidence type="ECO:0000256" key="11">
    <source>
        <dbReference type="SAM" id="SignalP"/>
    </source>
</evidence>
<evidence type="ECO:0000256" key="6">
    <source>
        <dbReference type="ARBA" id="ARBA00023065"/>
    </source>
</evidence>
<evidence type="ECO:0000256" key="1">
    <source>
        <dbReference type="ARBA" id="ARBA00004571"/>
    </source>
</evidence>
<evidence type="ECO:0000256" key="9">
    <source>
        <dbReference type="ARBA" id="ARBA00023237"/>
    </source>
</evidence>
<feature type="signal peptide" evidence="11">
    <location>
        <begin position="1"/>
        <end position="21"/>
    </location>
</feature>
<keyword evidence="8" id="KW-0472">Membrane</keyword>
<reference evidence="13 14" key="1">
    <citation type="submission" date="2018-06" db="EMBL/GenBank/DDBJ databases">
        <authorList>
            <consortium name="Pathogen Informatics"/>
            <person name="Doyle S."/>
        </authorList>
    </citation>
    <scope>NUCLEOTIDE SEQUENCE [LARGE SCALE GENOMIC DNA]</scope>
    <source>
        <strain evidence="13 14">NCTC10736</strain>
    </source>
</reference>
<keyword evidence="9" id="KW-0998">Cell outer membrane</keyword>
<protein>
    <submittedName>
        <fullName evidence="13">Porin</fullName>
    </submittedName>
</protein>
<evidence type="ECO:0000256" key="5">
    <source>
        <dbReference type="ARBA" id="ARBA00022729"/>
    </source>
</evidence>
<feature type="chain" id="PRO_5016747105" evidence="11">
    <location>
        <begin position="22"/>
        <end position="363"/>
    </location>
</feature>
<keyword evidence="2" id="KW-0813">Transport</keyword>
<dbReference type="SUPFAM" id="SSF56935">
    <property type="entry name" value="Porins"/>
    <property type="match status" value="1"/>
</dbReference>
<dbReference type="InterPro" id="IPR033900">
    <property type="entry name" value="Gram_neg_porin_domain"/>
</dbReference>
<dbReference type="GO" id="GO:0006811">
    <property type="term" value="P:monoatomic ion transport"/>
    <property type="evidence" value="ECO:0007669"/>
    <property type="project" value="UniProtKB-KW"/>
</dbReference>
<feature type="coiled-coil region" evidence="10">
    <location>
        <begin position="23"/>
        <end position="50"/>
    </location>
</feature>
<name>A0A380B5H0_9GAMM</name>
<evidence type="ECO:0000256" key="10">
    <source>
        <dbReference type="SAM" id="Coils"/>
    </source>
</evidence>
<dbReference type="InterPro" id="IPR023614">
    <property type="entry name" value="Porin_dom_sf"/>
</dbReference>
<evidence type="ECO:0000259" key="12">
    <source>
        <dbReference type="Pfam" id="PF13609"/>
    </source>
</evidence>
<keyword evidence="4" id="KW-0812">Transmembrane</keyword>
<comment type="subcellular location">
    <subcellularLocation>
        <location evidence="1">Cell outer membrane</location>
        <topology evidence="1">Multi-pass membrane protein</topology>
    </subcellularLocation>
</comment>
<keyword evidence="5 11" id="KW-0732">Signal</keyword>
<dbReference type="AlphaFoldDB" id="A0A380B5H0"/>
<dbReference type="Proteomes" id="UP000255061">
    <property type="component" value="Unassembled WGS sequence"/>
</dbReference>
<dbReference type="GO" id="GO:0046930">
    <property type="term" value="C:pore complex"/>
    <property type="evidence" value="ECO:0007669"/>
    <property type="project" value="UniProtKB-KW"/>
</dbReference>
<dbReference type="PANTHER" id="PTHR34501:SF2">
    <property type="entry name" value="OUTER MEMBRANE PORIN F-RELATED"/>
    <property type="match status" value="1"/>
</dbReference>
<dbReference type="Pfam" id="PF13609">
    <property type="entry name" value="Porin_4"/>
    <property type="match status" value="1"/>
</dbReference>
<dbReference type="InterPro" id="IPR050298">
    <property type="entry name" value="Gram-neg_bact_OMP"/>
</dbReference>
<evidence type="ECO:0000313" key="14">
    <source>
        <dbReference type="Proteomes" id="UP000255061"/>
    </source>
</evidence>
<feature type="domain" description="Porin" evidence="12">
    <location>
        <begin position="54"/>
        <end position="318"/>
    </location>
</feature>
<keyword evidence="7" id="KW-0626">Porin</keyword>
<dbReference type="PRINTS" id="PR00184">
    <property type="entry name" value="NEISSPPORIN"/>
</dbReference>